<dbReference type="OrthoDB" id="443318at2759"/>
<name>A0A0M8MPA9_9BASI</name>
<protein>
    <recommendedName>
        <fullName evidence="8">Carboxypeptidase</fullName>
        <ecNumber evidence="8">3.4.16.-</ecNumber>
    </recommendedName>
</protein>
<dbReference type="AlphaFoldDB" id="A0A0M8MPA9"/>
<feature type="signal peptide" evidence="8">
    <location>
        <begin position="1"/>
        <end position="18"/>
    </location>
</feature>
<dbReference type="GO" id="GO:0000324">
    <property type="term" value="C:fungal-type vacuole"/>
    <property type="evidence" value="ECO:0007669"/>
    <property type="project" value="TreeGrafter"/>
</dbReference>
<dbReference type="PROSITE" id="PS00131">
    <property type="entry name" value="CARBOXYPEPT_SER_SER"/>
    <property type="match status" value="1"/>
</dbReference>
<dbReference type="VEuPathDB" id="FungiDB:Malapachy_2994"/>
<dbReference type="EMBL" id="LGAV01000001">
    <property type="protein sequence ID" value="KOS16516.1"/>
    <property type="molecule type" value="Genomic_DNA"/>
</dbReference>
<evidence type="ECO:0000313" key="9">
    <source>
        <dbReference type="EMBL" id="KOS16516.1"/>
    </source>
</evidence>
<dbReference type="Gene3D" id="3.40.50.1820">
    <property type="entry name" value="alpha/beta hydrolase"/>
    <property type="match status" value="1"/>
</dbReference>
<keyword evidence="4 8" id="KW-0378">Hydrolase</keyword>
<accession>A0A0M8MPA9</accession>
<evidence type="ECO:0000256" key="7">
    <source>
        <dbReference type="ARBA" id="ARBA00048461"/>
    </source>
</evidence>
<comment type="similarity">
    <text evidence="1 8">Belongs to the peptidase S10 family.</text>
</comment>
<evidence type="ECO:0000256" key="1">
    <source>
        <dbReference type="ARBA" id="ARBA00009431"/>
    </source>
</evidence>
<dbReference type="Proteomes" id="UP000037751">
    <property type="component" value="Unassembled WGS sequence"/>
</dbReference>
<keyword evidence="3 8" id="KW-0645">Protease</keyword>
<keyword evidence="10" id="KW-1185">Reference proteome</keyword>
<evidence type="ECO:0000256" key="2">
    <source>
        <dbReference type="ARBA" id="ARBA00022645"/>
    </source>
</evidence>
<comment type="catalytic activity">
    <reaction evidence="7">
        <text>a monoacylglycerol + H2O = glycerol + a fatty acid + H(+)</text>
        <dbReference type="Rhea" id="RHEA:15245"/>
        <dbReference type="ChEBI" id="CHEBI:15377"/>
        <dbReference type="ChEBI" id="CHEBI:15378"/>
        <dbReference type="ChEBI" id="CHEBI:17408"/>
        <dbReference type="ChEBI" id="CHEBI:17754"/>
        <dbReference type="ChEBI" id="CHEBI:28868"/>
    </reaction>
</comment>
<keyword evidence="8" id="KW-0732">Signal</keyword>
<dbReference type="InterPro" id="IPR029058">
    <property type="entry name" value="AB_hydrolase_fold"/>
</dbReference>
<dbReference type="GO" id="GO:0004185">
    <property type="term" value="F:serine-type carboxypeptidase activity"/>
    <property type="evidence" value="ECO:0007669"/>
    <property type="project" value="UniProtKB-UniRule"/>
</dbReference>
<organism evidence="9 10">
    <name type="scientific">Malassezia pachydermatis</name>
    <dbReference type="NCBI Taxonomy" id="77020"/>
    <lineage>
        <taxon>Eukaryota</taxon>
        <taxon>Fungi</taxon>
        <taxon>Dikarya</taxon>
        <taxon>Basidiomycota</taxon>
        <taxon>Ustilaginomycotina</taxon>
        <taxon>Malasseziomycetes</taxon>
        <taxon>Malasseziales</taxon>
        <taxon>Malasseziaceae</taxon>
        <taxon>Malassezia</taxon>
    </lineage>
</organism>
<dbReference type="GO" id="GO:0120516">
    <property type="term" value="F:diacylglycerol lipase activity"/>
    <property type="evidence" value="ECO:0007669"/>
    <property type="project" value="RHEA"/>
</dbReference>
<sequence length="551" mass="61129">MLLYSIVALATSITAVSAQFVKPPTDLKKVSGHAGTTVRYKEVPAGICETTEGVKSYSGYVDTEKDEHIFFWYFESRKDPKNAPLTVWFNGGPGSSSMIGLFQEVGPCGIYPNGTLYNNEYAWNSESNLLIVDQPVTTGFSYSEVGPVIMDTRGIVVKELEDNKCPDDTHFFETCATLSLPSKTKAPKSTSQAAPAMWKTVQGFLGAFPELENAPITIATESYGGHYAPTFATYFLEQNDKNVEGAILLNLKSVMIGNGWYDPKVQYMAFYNFTVSPGNTYDLKPFSKEKGEDLYTQVFGHGMCLDLIEDCYRTNSASVCRKADGFCASSVEQFLTRHAHRDEYDIRQVDPDRFPYSRYASYLNEAHVLKAIGAFQNYTESSDLIWKSFSKTGDDARRRGSISKLRELVKRGITVTLYAGDADYNCNWLGGEIVAEKVGGASFSKAGYQNITSKNKDVPGQVKQHGRFSFARIYYSGHEVPFYQPIAASELHHRTVHGLDLATGQEAVSDGYVTKGSPKSEFREGGDTVQHHIAKTGSLYDFKKHIPVKPN</sequence>
<evidence type="ECO:0000313" key="10">
    <source>
        <dbReference type="Proteomes" id="UP000037751"/>
    </source>
</evidence>
<evidence type="ECO:0000256" key="5">
    <source>
        <dbReference type="ARBA" id="ARBA00023180"/>
    </source>
</evidence>
<dbReference type="Pfam" id="PF00450">
    <property type="entry name" value="Peptidase_S10"/>
    <property type="match status" value="1"/>
</dbReference>
<dbReference type="GO" id="GO:0006508">
    <property type="term" value="P:proteolysis"/>
    <property type="evidence" value="ECO:0007669"/>
    <property type="project" value="UniProtKB-KW"/>
</dbReference>
<feature type="chain" id="PRO_5006517802" description="Carboxypeptidase" evidence="8">
    <location>
        <begin position="19"/>
        <end position="551"/>
    </location>
</feature>
<evidence type="ECO:0000256" key="8">
    <source>
        <dbReference type="RuleBase" id="RU361156"/>
    </source>
</evidence>
<keyword evidence="5" id="KW-0325">Glycoprotein</keyword>
<comment type="catalytic activity">
    <reaction evidence="6">
        <text>a diacylglycerol + H2O = a monoacylglycerol + a fatty acid + H(+)</text>
        <dbReference type="Rhea" id="RHEA:32731"/>
        <dbReference type="ChEBI" id="CHEBI:15377"/>
        <dbReference type="ChEBI" id="CHEBI:15378"/>
        <dbReference type="ChEBI" id="CHEBI:17408"/>
        <dbReference type="ChEBI" id="CHEBI:18035"/>
        <dbReference type="ChEBI" id="CHEBI:28868"/>
    </reaction>
</comment>
<dbReference type="PANTHER" id="PTHR11802">
    <property type="entry name" value="SERINE PROTEASE FAMILY S10 SERINE CARBOXYPEPTIDASE"/>
    <property type="match status" value="1"/>
</dbReference>
<dbReference type="GO" id="GO:0047372">
    <property type="term" value="F:monoacylglycerol lipase activity"/>
    <property type="evidence" value="ECO:0007669"/>
    <property type="project" value="RHEA"/>
</dbReference>
<evidence type="ECO:0000256" key="3">
    <source>
        <dbReference type="ARBA" id="ARBA00022670"/>
    </source>
</evidence>
<keyword evidence="2 8" id="KW-0121">Carboxypeptidase</keyword>
<proteinExistence type="inferred from homology"/>
<dbReference type="PRINTS" id="PR00724">
    <property type="entry name" value="CRBOXYPTASEC"/>
</dbReference>
<dbReference type="InterPro" id="IPR001563">
    <property type="entry name" value="Peptidase_S10"/>
</dbReference>
<dbReference type="EC" id="3.4.16.-" evidence="8"/>
<dbReference type="GeneID" id="28729351"/>
<reference evidence="9 10" key="1">
    <citation type="submission" date="2015-07" db="EMBL/GenBank/DDBJ databases">
        <title>Draft Genome Sequence of Malassezia furfur CBS1878 and Malassezia pachydermatis CBS1879.</title>
        <authorList>
            <person name="Triana S."/>
            <person name="Ohm R."/>
            <person name="Gonzalez A."/>
            <person name="DeCock H."/>
            <person name="Restrepo S."/>
            <person name="Celis A."/>
        </authorList>
    </citation>
    <scope>NUCLEOTIDE SEQUENCE [LARGE SCALE GENOMIC DNA]</scope>
    <source>
        <strain evidence="9 10">CBS 1879</strain>
    </source>
</reference>
<dbReference type="RefSeq" id="XP_017994148.1">
    <property type="nucleotide sequence ID" value="XM_018137475.1"/>
</dbReference>
<dbReference type="PANTHER" id="PTHR11802:SF64">
    <property type="entry name" value="CARBOXYPEPTIDASE"/>
    <property type="match status" value="1"/>
</dbReference>
<gene>
    <name evidence="9" type="ORF">Malapachy_2994</name>
</gene>
<evidence type="ECO:0000256" key="4">
    <source>
        <dbReference type="ARBA" id="ARBA00022801"/>
    </source>
</evidence>
<dbReference type="InterPro" id="IPR018202">
    <property type="entry name" value="Ser_caboxypep_ser_AS"/>
</dbReference>
<dbReference type="SUPFAM" id="SSF53474">
    <property type="entry name" value="alpha/beta-Hydrolases"/>
    <property type="match status" value="1"/>
</dbReference>
<evidence type="ECO:0000256" key="6">
    <source>
        <dbReference type="ARBA" id="ARBA00047591"/>
    </source>
</evidence>
<comment type="caution">
    <text evidence="9">The sequence shown here is derived from an EMBL/GenBank/DDBJ whole genome shotgun (WGS) entry which is preliminary data.</text>
</comment>